<reference evidence="3" key="1">
    <citation type="submission" date="2020-06" db="EMBL/GenBank/DDBJ databases">
        <title>Draft genome of Bugula neritina, a colonial animal packing powerful symbionts and potential medicines.</title>
        <authorList>
            <person name="Rayko M."/>
        </authorList>
    </citation>
    <scope>NUCLEOTIDE SEQUENCE [LARGE SCALE GENOMIC DNA]</scope>
    <source>
        <strain evidence="3">Kwan_BN1</strain>
    </source>
</reference>
<evidence type="ECO:0000313" key="4">
    <source>
        <dbReference type="Proteomes" id="UP000593567"/>
    </source>
</evidence>
<proteinExistence type="predicted"/>
<keyword evidence="1" id="KW-0732">Signal</keyword>
<dbReference type="InterPro" id="IPR016186">
    <property type="entry name" value="C-type_lectin-like/link_sf"/>
</dbReference>
<evidence type="ECO:0000259" key="2">
    <source>
        <dbReference type="PROSITE" id="PS50041"/>
    </source>
</evidence>
<dbReference type="EMBL" id="VXIV02003257">
    <property type="protein sequence ID" value="KAF6019045.1"/>
    <property type="molecule type" value="Genomic_DNA"/>
</dbReference>
<dbReference type="Pfam" id="PF00059">
    <property type="entry name" value="Lectin_C"/>
    <property type="match status" value="1"/>
</dbReference>
<dbReference type="InterPro" id="IPR016187">
    <property type="entry name" value="CTDL_fold"/>
</dbReference>
<sequence length="80" mass="9044">MCTLLAGLLTVPVAVGATRDMVTGNYKWDTGVSIPSENFYKGASNKKKDCIQMLSKKKNFQYDDLDCEKPLRYVCEKFLI</sequence>
<feature type="chain" id="PRO_5029622996" description="C-type lectin domain-containing protein" evidence="1">
    <location>
        <begin position="17"/>
        <end position="80"/>
    </location>
</feature>
<dbReference type="OrthoDB" id="6103586at2759"/>
<evidence type="ECO:0000313" key="3">
    <source>
        <dbReference type="EMBL" id="KAF6019045.1"/>
    </source>
</evidence>
<dbReference type="Gene3D" id="3.10.100.10">
    <property type="entry name" value="Mannose-Binding Protein A, subunit A"/>
    <property type="match status" value="1"/>
</dbReference>
<dbReference type="SUPFAM" id="SSF56436">
    <property type="entry name" value="C-type lectin-like"/>
    <property type="match status" value="1"/>
</dbReference>
<feature type="signal peptide" evidence="1">
    <location>
        <begin position="1"/>
        <end position="16"/>
    </location>
</feature>
<comment type="caution">
    <text evidence="3">The sequence shown here is derived from an EMBL/GenBank/DDBJ whole genome shotgun (WGS) entry which is preliminary data.</text>
</comment>
<feature type="domain" description="C-type lectin" evidence="2">
    <location>
        <begin position="15"/>
        <end position="76"/>
    </location>
</feature>
<evidence type="ECO:0000256" key="1">
    <source>
        <dbReference type="SAM" id="SignalP"/>
    </source>
</evidence>
<dbReference type="Proteomes" id="UP000593567">
    <property type="component" value="Unassembled WGS sequence"/>
</dbReference>
<keyword evidence="4" id="KW-1185">Reference proteome</keyword>
<dbReference type="PROSITE" id="PS50041">
    <property type="entry name" value="C_TYPE_LECTIN_2"/>
    <property type="match status" value="1"/>
</dbReference>
<dbReference type="AlphaFoldDB" id="A0A7J7IZ27"/>
<gene>
    <name evidence="3" type="ORF">EB796_022646</name>
</gene>
<organism evidence="3 4">
    <name type="scientific">Bugula neritina</name>
    <name type="common">Brown bryozoan</name>
    <name type="synonym">Sertularia neritina</name>
    <dbReference type="NCBI Taxonomy" id="10212"/>
    <lineage>
        <taxon>Eukaryota</taxon>
        <taxon>Metazoa</taxon>
        <taxon>Spiralia</taxon>
        <taxon>Lophotrochozoa</taxon>
        <taxon>Bryozoa</taxon>
        <taxon>Gymnolaemata</taxon>
        <taxon>Cheilostomatida</taxon>
        <taxon>Flustrina</taxon>
        <taxon>Buguloidea</taxon>
        <taxon>Bugulidae</taxon>
        <taxon>Bugula</taxon>
    </lineage>
</organism>
<dbReference type="InterPro" id="IPR001304">
    <property type="entry name" value="C-type_lectin-like"/>
</dbReference>
<accession>A0A7J7IZ27</accession>
<name>A0A7J7IZ27_BUGNE</name>
<protein>
    <recommendedName>
        <fullName evidence="2">C-type lectin domain-containing protein</fullName>
    </recommendedName>
</protein>
<dbReference type="CDD" id="cd00037">
    <property type="entry name" value="CLECT"/>
    <property type="match status" value="1"/>
</dbReference>